<gene>
    <name evidence="2" type="ORF">NLJ89_g12108</name>
</gene>
<dbReference type="EMBL" id="JANKHO010003523">
    <property type="protein sequence ID" value="KAJ3482918.1"/>
    <property type="molecule type" value="Genomic_DNA"/>
</dbReference>
<organism evidence="2 3">
    <name type="scientific">Agrocybe chaxingu</name>
    <dbReference type="NCBI Taxonomy" id="84603"/>
    <lineage>
        <taxon>Eukaryota</taxon>
        <taxon>Fungi</taxon>
        <taxon>Dikarya</taxon>
        <taxon>Basidiomycota</taxon>
        <taxon>Agaricomycotina</taxon>
        <taxon>Agaricomycetes</taxon>
        <taxon>Agaricomycetidae</taxon>
        <taxon>Agaricales</taxon>
        <taxon>Agaricineae</taxon>
        <taxon>Strophariaceae</taxon>
        <taxon>Agrocybe</taxon>
    </lineage>
</organism>
<proteinExistence type="predicted"/>
<name>A0A9W8JMH5_9AGAR</name>
<evidence type="ECO:0000256" key="1">
    <source>
        <dbReference type="SAM" id="MobiDB-lite"/>
    </source>
</evidence>
<keyword evidence="3" id="KW-1185">Reference proteome</keyword>
<sequence>MFGRSFAVDSVFCWDFGLGFRVRGCGAHVDGRYVLIAVLCDGRSLTSFADLSPSAAPPLFRLSDPLPFPSSFVLSKTITTTLPSPVANDACPSTIQAEPSHSTRLCIGFSNRTTPQLQQGNRFDVQGRRRGDLSCRTDVFALGKMPAPSPFRLSFPPPFPQVSPSRIPLPRRSEVSPTTPVHHPLRMNPYLQEDFGLCSSTEQPPSFNKEIASIFRTDHETMSLVGWTRSCWDKIALSRVPSLFPFARATPAAAPTH</sequence>
<protein>
    <submittedName>
        <fullName evidence="2">Uncharacterized protein</fullName>
    </submittedName>
</protein>
<comment type="caution">
    <text evidence="2">The sequence shown here is derived from an EMBL/GenBank/DDBJ whole genome shotgun (WGS) entry which is preliminary data.</text>
</comment>
<evidence type="ECO:0000313" key="3">
    <source>
        <dbReference type="Proteomes" id="UP001148786"/>
    </source>
</evidence>
<feature type="region of interest" description="Disordered" evidence="1">
    <location>
        <begin position="164"/>
        <end position="184"/>
    </location>
</feature>
<dbReference type="AlphaFoldDB" id="A0A9W8JMH5"/>
<reference evidence="2" key="1">
    <citation type="submission" date="2022-07" db="EMBL/GenBank/DDBJ databases">
        <title>Genome Sequence of Agrocybe chaxingu.</title>
        <authorList>
            <person name="Buettner E."/>
        </authorList>
    </citation>
    <scope>NUCLEOTIDE SEQUENCE</scope>
    <source>
        <strain evidence="2">MP-N11</strain>
    </source>
</reference>
<dbReference type="Proteomes" id="UP001148786">
    <property type="component" value="Unassembled WGS sequence"/>
</dbReference>
<accession>A0A9W8JMH5</accession>
<evidence type="ECO:0000313" key="2">
    <source>
        <dbReference type="EMBL" id="KAJ3482918.1"/>
    </source>
</evidence>